<comment type="caution">
    <text evidence="2">The sequence shown here is derived from an EMBL/GenBank/DDBJ whole genome shotgun (WGS) entry which is preliminary data.</text>
</comment>
<proteinExistence type="predicted"/>
<reference evidence="2" key="2">
    <citation type="submission" date="2021-04" db="EMBL/GenBank/DDBJ databases">
        <authorList>
            <person name="Podell S."/>
        </authorList>
    </citation>
    <scope>NUCLEOTIDE SEQUENCE</scope>
    <source>
        <strain evidence="2">Hildebrandi</strain>
    </source>
</reference>
<keyword evidence="1" id="KW-0175">Coiled coil</keyword>
<sequence length="134" mass="15549">MSSQFLALPYIEVTEDWREQYQAALQTRDHSQQKLERLEAAERELHAMIKDLQNRNVALKDWNKELQATHAVRSATVINASSSEELHNLCEENNELQTKLMNVTTTKDRAIKTLKKYHQQIKDLTSPDRDDSNG</sequence>
<protein>
    <submittedName>
        <fullName evidence="2">Uncharacterized protein</fullName>
    </submittedName>
</protein>
<dbReference type="Proteomes" id="UP000693970">
    <property type="component" value="Unassembled WGS sequence"/>
</dbReference>
<dbReference type="AlphaFoldDB" id="A0A9K3LCX8"/>
<evidence type="ECO:0000313" key="3">
    <source>
        <dbReference type="Proteomes" id="UP000693970"/>
    </source>
</evidence>
<reference evidence="2" key="1">
    <citation type="journal article" date="2021" name="Sci. Rep.">
        <title>Diploid genomic architecture of Nitzschia inconspicua, an elite biomass production diatom.</title>
        <authorList>
            <person name="Oliver A."/>
            <person name="Podell S."/>
            <person name="Pinowska A."/>
            <person name="Traller J.C."/>
            <person name="Smith S.R."/>
            <person name="McClure R."/>
            <person name="Beliaev A."/>
            <person name="Bohutskyi P."/>
            <person name="Hill E.A."/>
            <person name="Rabines A."/>
            <person name="Zheng H."/>
            <person name="Allen L.Z."/>
            <person name="Kuo A."/>
            <person name="Grigoriev I.V."/>
            <person name="Allen A.E."/>
            <person name="Hazlebeck D."/>
            <person name="Allen E.E."/>
        </authorList>
    </citation>
    <scope>NUCLEOTIDE SEQUENCE</scope>
    <source>
        <strain evidence="2">Hildebrandi</strain>
    </source>
</reference>
<keyword evidence="3" id="KW-1185">Reference proteome</keyword>
<dbReference type="EMBL" id="JAGRRH010000014">
    <property type="protein sequence ID" value="KAG7359001.1"/>
    <property type="molecule type" value="Genomic_DNA"/>
</dbReference>
<gene>
    <name evidence="2" type="ORF">IV203_015590</name>
</gene>
<name>A0A9K3LCX8_9STRA</name>
<accession>A0A9K3LCX8</accession>
<evidence type="ECO:0000256" key="1">
    <source>
        <dbReference type="SAM" id="Coils"/>
    </source>
</evidence>
<evidence type="ECO:0000313" key="2">
    <source>
        <dbReference type="EMBL" id="KAG7359001.1"/>
    </source>
</evidence>
<feature type="coiled-coil region" evidence="1">
    <location>
        <begin position="21"/>
        <end position="106"/>
    </location>
</feature>
<organism evidence="2 3">
    <name type="scientific">Nitzschia inconspicua</name>
    <dbReference type="NCBI Taxonomy" id="303405"/>
    <lineage>
        <taxon>Eukaryota</taxon>
        <taxon>Sar</taxon>
        <taxon>Stramenopiles</taxon>
        <taxon>Ochrophyta</taxon>
        <taxon>Bacillariophyta</taxon>
        <taxon>Bacillariophyceae</taxon>
        <taxon>Bacillariophycidae</taxon>
        <taxon>Bacillariales</taxon>
        <taxon>Bacillariaceae</taxon>
        <taxon>Nitzschia</taxon>
    </lineage>
</organism>